<proteinExistence type="predicted"/>
<evidence type="ECO:0000256" key="1">
    <source>
        <dbReference type="SAM" id="MobiDB-lite"/>
    </source>
</evidence>
<accession>A0A284QKH4</accession>
<keyword evidence="3" id="KW-1185">Reference proteome</keyword>
<dbReference type="EMBL" id="FUEG01000001">
    <property type="protein sequence ID" value="SJK96958.1"/>
    <property type="molecule type" value="Genomic_DNA"/>
</dbReference>
<dbReference type="AlphaFoldDB" id="A0A284QKH4"/>
<dbReference type="STRING" id="47428.A0A284QKH4"/>
<feature type="compositionally biased region" description="Basic and acidic residues" evidence="1">
    <location>
        <begin position="486"/>
        <end position="498"/>
    </location>
</feature>
<organism evidence="2 3">
    <name type="scientific">Armillaria ostoyae</name>
    <name type="common">Armillaria root rot fungus</name>
    <dbReference type="NCBI Taxonomy" id="47428"/>
    <lineage>
        <taxon>Eukaryota</taxon>
        <taxon>Fungi</taxon>
        <taxon>Dikarya</taxon>
        <taxon>Basidiomycota</taxon>
        <taxon>Agaricomycotina</taxon>
        <taxon>Agaricomycetes</taxon>
        <taxon>Agaricomycetidae</taxon>
        <taxon>Agaricales</taxon>
        <taxon>Marasmiineae</taxon>
        <taxon>Physalacriaceae</taxon>
        <taxon>Armillaria</taxon>
    </lineage>
</organism>
<evidence type="ECO:0000313" key="3">
    <source>
        <dbReference type="Proteomes" id="UP000219338"/>
    </source>
</evidence>
<dbReference type="OrthoDB" id="5348546at2759"/>
<protein>
    <submittedName>
        <fullName evidence="2">Uncharacterized protein</fullName>
    </submittedName>
</protein>
<feature type="compositionally biased region" description="Polar residues" evidence="1">
    <location>
        <begin position="178"/>
        <end position="187"/>
    </location>
</feature>
<name>A0A284QKH4_ARMOS</name>
<reference evidence="3" key="1">
    <citation type="journal article" date="2017" name="Nat. Ecol. Evol.">
        <title>Genome expansion and lineage-specific genetic innovations in the forest pathogenic fungi Armillaria.</title>
        <authorList>
            <person name="Sipos G."/>
            <person name="Prasanna A.N."/>
            <person name="Walter M.C."/>
            <person name="O'Connor E."/>
            <person name="Balint B."/>
            <person name="Krizsan K."/>
            <person name="Kiss B."/>
            <person name="Hess J."/>
            <person name="Varga T."/>
            <person name="Slot J."/>
            <person name="Riley R."/>
            <person name="Boka B."/>
            <person name="Rigling D."/>
            <person name="Barry K."/>
            <person name="Lee J."/>
            <person name="Mihaltcheva S."/>
            <person name="LaButti K."/>
            <person name="Lipzen A."/>
            <person name="Waldron R."/>
            <person name="Moloney N.M."/>
            <person name="Sperisen C."/>
            <person name="Kredics L."/>
            <person name="Vagvoelgyi C."/>
            <person name="Patrignani A."/>
            <person name="Fitzpatrick D."/>
            <person name="Nagy I."/>
            <person name="Doyle S."/>
            <person name="Anderson J.B."/>
            <person name="Grigoriev I.V."/>
            <person name="Gueldener U."/>
            <person name="Muensterkoetter M."/>
            <person name="Nagy L.G."/>
        </authorList>
    </citation>
    <scope>NUCLEOTIDE SEQUENCE [LARGE SCALE GENOMIC DNA]</scope>
    <source>
        <strain evidence="3">C18/9</strain>
    </source>
</reference>
<feature type="region of interest" description="Disordered" evidence="1">
    <location>
        <begin position="167"/>
        <end position="272"/>
    </location>
</feature>
<sequence length="681" mass="75503">MSFPSVSTWKWSTAHRAQYSSPSSSPPCSSSPPTSPHFVYSQCQARVQSSPSPGYCIDIHDPGNGASNWFRRELHPLNFPHPKVPCKLPSFHSMFGDLPPPMSDVEEYSDVADAHLFRSNAPSDVSPSHASVFYTDSEEEDHDPEDEVCVEMTSRATFFRVSEERGQWKNDPIPFQPQPSYHQRNSMPTSSRPVPPSPDRRLASEPAGFSMNSHRSGHEDLDFTSEFSPESDDRQASYDADVDSELITSESEMPDDDNRPYSPLPPSSPPLSSMSFSVSPMIGPMSPTSVSALPPLSPVIIPPLRSDDTDIEGIHLSVATDPSSSPLVQTKYEIPPFMIPETSITCGAELDTITAVISTDSAPPSPSPEGFFDKDQRPVSPPPAFSVVIDTDVNTNVEDSVVPKGDLSDDVITEHVTISDAPTKQEVPEQDQMVEVTLKEKNGVDYIATATMGHEKRKKEQDDGPKKKKPRLGSHSTSSGAAGDDENTRTASKSETKAKTKARKPRKQAEPPRRRRRQPSYSSSDEEDEEPAKRQPPPPPPLNFSVEDAELCGMIIESMATSRASSHRASSIYKAVIQNRPALKSQREDPEWIASIRRVLEEAHCVNGMFGKVESSGMDGSNHPLEAQWFYVPERDEDQERASLMRAMMPRPAKRSETKKYKQYYYRPLGKISRWDSEDAL</sequence>
<feature type="region of interest" description="Disordered" evidence="1">
    <location>
        <begin position="449"/>
        <end position="546"/>
    </location>
</feature>
<evidence type="ECO:0000313" key="2">
    <source>
        <dbReference type="EMBL" id="SJK96958.1"/>
    </source>
</evidence>
<dbReference type="Proteomes" id="UP000219338">
    <property type="component" value="Unassembled WGS sequence"/>
</dbReference>
<gene>
    <name evidence="2" type="ORF">ARMOST_00207</name>
</gene>
<feature type="region of interest" description="Disordered" evidence="1">
    <location>
        <begin position="14"/>
        <end position="37"/>
    </location>
</feature>